<name>A0A150RZJ0_SORCE</name>
<dbReference type="AlphaFoldDB" id="A0A150RZJ0"/>
<evidence type="ECO:0000259" key="1">
    <source>
        <dbReference type="Pfam" id="PF05685"/>
    </source>
</evidence>
<organism evidence="2 3">
    <name type="scientific">Sorangium cellulosum</name>
    <name type="common">Polyangium cellulosum</name>
    <dbReference type="NCBI Taxonomy" id="56"/>
    <lineage>
        <taxon>Bacteria</taxon>
        <taxon>Pseudomonadati</taxon>
        <taxon>Myxococcota</taxon>
        <taxon>Polyangia</taxon>
        <taxon>Polyangiales</taxon>
        <taxon>Polyangiaceae</taxon>
        <taxon>Sorangium</taxon>
    </lineage>
</organism>
<dbReference type="EMBL" id="JEMB01001662">
    <property type="protein sequence ID" value="KYF85654.1"/>
    <property type="molecule type" value="Genomic_DNA"/>
</dbReference>
<evidence type="ECO:0000313" key="3">
    <source>
        <dbReference type="Proteomes" id="UP000075635"/>
    </source>
</evidence>
<dbReference type="Gene3D" id="3.90.1570.10">
    <property type="entry name" value="tt1808, chain A"/>
    <property type="match status" value="1"/>
</dbReference>
<proteinExistence type="predicted"/>
<dbReference type="PANTHER" id="PTHR36558">
    <property type="entry name" value="GLR1098 PROTEIN"/>
    <property type="match status" value="1"/>
</dbReference>
<dbReference type="InterPro" id="IPR012296">
    <property type="entry name" value="Nuclease_put_TT1808"/>
</dbReference>
<dbReference type="CDD" id="cd06260">
    <property type="entry name" value="DUF820-like"/>
    <property type="match status" value="1"/>
</dbReference>
<feature type="non-terminal residue" evidence="2">
    <location>
        <position position="194"/>
    </location>
</feature>
<dbReference type="Pfam" id="PF05685">
    <property type="entry name" value="Uma2"/>
    <property type="match status" value="1"/>
</dbReference>
<gene>
    <name evidence="2" type="ORF">BE17_01270</name>
</gene>
<evidence type="ECO:0000313" key="2">
    <source>
        <dbReference type="EMBL" id="KYF85654.1"/>
    </source>
</evidence>
<reference evidence="2 3" key="1">
    <citation type="submission" date="2014-02" db="EMBL/GenBank/DDBJ databases">
        <title>The small core and large imbalanced accessory genome model reveals a collaborative survival strategy of Sorangium cellulosum strains in nature.</title>
        <authorList>
            <person name="Han K."/>
            <person name="Peng R."/>
            <person name="Blom J."/>
            <person name="Li Y.-Z."/>
        </authorList>
    </citation>
    <scope>NUCLEOTIDE SEQUENCE [LARGE SCALE GENOMIC DNA]</scope>
    <source>
        <strain evidence="2 3">So0011-07</strain>
    </source>
</reference>
<dbReference type="Proteomes" id="UP000075635">
    <property type="component" value="Unassembled WGS sequence"/>
</dbReference>
<dbReference type="PANTHER" id="PTHR36558:SF1">
    <property type="entry name" value="RESTRICTION ENDONUCLEASE DOMAIN-CONTAINING PROTEIN-RELATED"/>
    <property type="match status" value="1"/>
</dbReference>
<dbReference type="InterPro" id="IPR011335">
    <property type="entry name" value="Restrct_endonuc-II-like"/>
</dbReference>
<protein>
    <recommendedName>
        <fullName evidence="1">Putative restriction endonuclease domain-containing protein</fullName>
    </recommendedName>
</protein>
<comment type="caution">
    <text evidence="2">The sequence shown here is derived from an EMBL/GenBank/DDBJ whole genome shotgun (WGS) entry which is preliminary data.</text>
</comment>
<dbReference type="InterPro" id="IPR008538">
    <property type="entry name" value="Uma2"/>
</dbReference>
<accession>A0A150RZJ0</accession>
<sequence length="194" mass="21451">MAQAAVRTGLSPQEYLDFERSAPLRHEYADGEIFAMAGGTLEHSAVAANVIGELRSALQGRGCRVLTSDMRIKIAATRRYVYPDGAVVCSRPEFEDEQRDTLLNPRLVVEVLSESSEAYDRGEQFAQYRTVPSLEEYVLASQQAPRIEVFTRQPDGAWLLRIHGPGERAELSSLGCALDVDRVYLDVFEQGAAG</sequence>
<dbReference type="SUPFAM" id="SSF52980">
    <property type="entry name" value="Restriction endonuclease-like"/>
    <property type="match status" value="1"/>
</dbReference>
<feature type="domain" description="Putative restriction endonuclease" evidence="1">
    <location>
        <begin position="13"/>
        <end position="174"/>
    </location>
</feature>